<evidence type="ECO:0000313" key="1">
    <source>
        <dbReference type="EMBL" id="GAA4266998.1"/>
    </source>
</evidence>
<sequence>MSAQYFAEYSWSPEGPKPSSVYRRIIGGDGLPEDSYVGRDGHWQSDAHHTLGLWLQNRNDHDFEPITEVDAEEFVEMARVRELRPFSTSGDAPDPV</sequence>
<reference evidence="2" key="1">
    <citation type="journal article" date="2019" name="Int. J. Syst. Evol. Microbiol.">
        <title>The Global Catalogue of Microorganisms (GCM) 10K type strain sequencing project: providing services to taxonomists for standard genome sequencing and annotation.</title>
        <authorList>
            <consortium name="The Broad Institute Genomics Platform"/>
            <consortium name="The Broad Institute Genome Sequencing Center for Infectious Disease"/>
            <person name="Wu L."/>
            <person name="Ma J."/>
        </authorList>
    </citation>
    <scope>NUCLEOTIDE SEQUENCE [LARGE SCALE GENOMIC DNA]</scope>
    <source>
        <strain evidence="2">JCM 17442</strain>
    </source>
</reference>
<accession>A0ABP8E447</accession>
<gene>
    <name evidence="1" type="ORF">GCM10022256_26100</name>
</gene>
<evidence type="ECO:0000313" key="2">
    <source>
        <dbReference type="Proteomes" id="UP001501594"/>
    </source>
</evidence>
<dbReference type="Proteomes" id="UP001501594">
    <property type="component" value="Unassembled WGS sequence"/>
</dbReference>
<dbReference type="EMBL" id="BAABAU010000003">
    <property type="protein sequence ID" value="GAA4266998.1"/>
    <property type="molecule type" value="Genomic_DNA"/>
</dbReference>
<comment type="caution">
    <text evidence="1">The sequence shown here is derived from an EMBL/GenBank/DDBJ whole genome shotgun (WGS) entry which is preliminary data.</text>
</comment>
<proteinExistence type="predicted"/>
<organism evidence="1 2">
    <name type="scientific">Frondihabitans peucedani</name>
    <dbReference type="NCBI Taxonomy" id="598626"/>
    <lineage>
        <taxon>Bacteria</taxon>
        <taxon>Bacillati</taxon>
        <taxon>Actinomycetota</taxon>
        <taxon>Actinomycetes</taxon>
        <taxon>Micrococcales</taxon>
        <taxon>Microbacteriaceae</taxon>
        <taxon>Frondihabitans</taxon>
    </lineage>
</organism>
<dbReference type="RefSeq" id="WP_344796873.1">
    <property type="nucleotide sequence ID" value="NZ_BAABAU010000003.1"/>
</dbReference>
<protein>
    <submittedName>
        <fullName evidence="1">Uncharacterized protein</fullName>
    </submittedName>
</protein>
<name>A0ABP8E447_9MICO</name>
<keyword evidence="2" id="KW-1185">Reference proteome</keyword>